<accession>A0ACB9BPT9</accession>
<gene>
    <name evidence="1" type="ORF">L2E82_35761</name>
</gene>
<dbReference type="Proteomes" id="UP001055811">
    <property type="component" value="Linkage Group LG06"/>
</dbReference>
<dbReference type="EMBL" id="CM042014">
    <property type="protein sequence ID" value="KAI3723997.1"/>
    <property type="molecule type" value="Genomic_DNA"/>
</dbReference>
<organism evidence="1 2">
    <name type="scientific">Cichorium intybus</name>
    <name type="common">Chicory</name>
    <dbReference type="NCBI Taxonomy" id="13427"/>
    <lineage>
        <taxon>Eukaryota</taxon>
        <taxon>Viridiplantae</taxon>
        <taxon>Streptophyta</taxon>
        <taxon>Embryophyta</taxon>
        <taxon>Tracheophyta</taxon>
        <taxon>Spermatophyta</taxon>
        <taxon>Magnoliopsida</taxon>
        <taxon>eudicotyledons</taxon>
        <taxon>Gunneridae</taxon>
        <taxon>Pentapetalae</taxon>
        <taxon>asterids</taxon>
        <taxon>campanulids</taxon>
        <taxon>Asterales</taxon>
        <taxon>Asteraceae</taxon>
        <taxon>Cichorioideae</taxon>
        <taxon>Cichorieae</taxon>
        <taxon>Cichoriinae</taxon>
        <taxon>Cichorium</taxon>
    </lineage>
</organism>
<sequence>MNENKFLLNLVNTQLCVNIAGTKQGVVDAGQKPKFTKSTASRMQQDQSKGMPVGGQKEVTKKLDSVKVEKLLEKRVNTGKTVTATSGVGKGR</sequence>
<protein>
    <submittedName>
        <fullName evidence="1">Uncharacterized protein</fullName>
    </submittedName>
</protein>
<name>A0ACB9BPT9_CICIN</name>
<evidence type="ECO:0000313" key="2">
    <source>
        <dbReference type="Proteomes" id="UP001055811"/>
    </source>
</evidence>
<comment type="caution">
    <text evidence="1">The sequence shown here is derived from an EMBL/GenBank/DDBJ whole genome shotgun (WGS) entry which is preliminary data.</text>
</comment>
<reference evidence="2" key="1">
    <citation type="journal article" date="2022" name="Mol. Ecol. Resour.">
        <title>The genomes of chicory, endive, great burdock and yacon provide insights into Asteraceae palaeo-polyploidization history and plant inulin production.</title>
        <authorList>
            <person name="Fan W."/>
            <person name="Wang S."/>
            <person name="Wang H."/>
            <person name="Wang A."/>
            <person name="Jiang F."/>
            <person name="Liu H."/>
            <person name="Zhao H."/>
            <person name="Xu D."/>
            <person name="Zhang Y."/>
        </authorList>
    </citation>
    <scope>NUCLEOTIDE SEQUENCE [LARGE SCALE GENOMIC DNA]</scope>
    <source>
        <strain evidence="2">cv. Punajuju</strain>
    </source>
</reference>
<keyword evidence="2" id="KW-1185">Reference proteome</keyword>
<proteinExistence type="predicted"/>
<evidence type="ECO:0000313" key="1">
    <source>
        <dbReference type="EMBL" id="KAI3723997.1"/>
    </source>
</evidence>
<reference evidence="1 2" key="2">
    <citation type="journal article" date="2022" name="Mol. Ecol. Resour.">
        <title>The genomes of chicory, endive, great burdock and yacon provide insights into Asteraceae paleo-polyploidization history and plant inulin production.</title>
        <authorList>
            <person name="Fan W."/>
            <person name="Wang S."/>
            <person name="Wang H."/>
            <person name="Wang A."/>
            <person name="Jiang F."/>
            <person name="Liu H."/>
            <person name="Zhao H."/>
            <person name="Xu D."/>
            <person name="Zhang Y."/>
        </authorList>
    </citation>
    <scope>NUCLEOTIDE SEQUENCE [LARGE SCALE GENOMIC DNA]</scope>
    <source>
        <strain evidence="2">cv. Punajuju</strain>
        <tissue evidence="1">Leaves</tissue>
    </source>
</reference>